<dbReference type="Gramene" id="EOY10698">
    <property type="protein sequence ID" value="EOY10698"/>
    <property type="gene ID" value="TCM_026001"/>
</dbReference>
<feature type="region of interest" description="Disordered" evidence="1">
    <location>
        <begin position="238"/>
        <end position="266"/>
    </location>
</feature>
<reference evidence="2 3" key="1">
    <citation type="journal article" date="2013" name="Genome Biol.">
        <title>The genome sequence of the most widely cultivated cacao type and its use to identify candidate genes regulating pod color.</title>
        <authorList>
            <person name="Motamayor J.C."/>
            <person name="Mockaitis K."/>
            <person name="Schmutz J."/>
            <person name="Haiminen N."/>
            <person name="Iii D.L."/>
            <person name="Cornejo O."/>
            <person name="Findley S.D."/>
            <person name="Zheng P."/>
            <person name="Utro F."/>
            <person name="Royaert S."/>
            <person name="Saski C."/>
            <person name="Jenkins J."/>
            <person name="Podicheti R."/>
            <person name="Zhao M."/>
            <person name="Scheffler B.E."/>
            <person name="Stack J.C."/>
            <person name="Feltus F.A."/>
            <person name="Mustiga G.M."/>
            <person name="Amores F."/>
            <person name="Phillips W."/>
            <person name="Marelli J.P."/>
            <person name="May G.D."/>
            <person name="Shapiro H."/>
            <person name="Ma J."/>
            <person name="Bustamante C.D."/>
            <person name="Schnell R.J."/>
            <person name="Main D."/>
            <person name="Gilbert D."/>
            <person name="Parida L."/>
            <person name="Kuhn D.N."/>
        </authorList>
    </citation>
    <scope>NUCLEOTIDE SEQUENCE [LARGE SCALE GENOMIC DNA]</scope>
    <source>
        <strain evidence="3">cv. Matina 1-6</strain>
    </source>
</reference>
<sequence length="311" mass="33346">MKLYKNFCSNLFVHFFSMIKYIKLIFVFNLARAMVSPLSTISWSEEKRRVPQQLPKIQISSLWPCSVEVLVSLLPLFLTVTNSPRITASVLSAIISCLLNLHEMDPQGQNLVEAILLALEVALAKERDNTRLMEERLRAGQAALKAKGRERSMLTTEKDRVLALKEDGEKLVSDFLEADGKKNFDDQKAMMDVVVAMINSGGGDGGKGGGFDGFYERGINYLENAPNLNEKAVLATVKGTNSDGNDNSHGGGNGGDGRKGGGFDGVYGGPINDLENAQILDEEAVIATAKGTNSDGNGSSHGGGNGGGYGV</sequence>
<gene>
    <name evidence="2" type="ORF">TCM_026001</name>
</gene>
<dbReference type="HOGENOM" id="CLU_895478_0_0_1"/>
<proteinExistence type="predicted"/>
<protein>
    <submittedName>
        <fullName evidence="2">Uncharacterized protein</fullName>
    </submittedName>
</protein>
<dbReference type="AlphaFoldDB" id="A0A061F1E3"/>
<dbReference type="EMBL" id="CM001883">
    <property type="protein sequence ID" value="EOY10698.1"/>
    <property type="molecule type" value="Genomic_DNA"/>
</dbReference>
<keyword evidence="3" id="KW-1185">Reference proteome</keyword>
<dbReference type="InParanoid" id="A0A061F1E3"/>
<feature type="compositionally biased region" description="Gly residues" evidence="1">
    <location>
        <begin position="299"/>
        <end position="311"/>
    </location>
</feature>
<feature type="compositionally biased region" description="Low complexity" evidence="1">
    <location>
        <begin position="239"/>
        <end position="248"/>
    </location>
</feature>
<evidence type="ECO:0000313" key="3">
    <source>
        <dbReference type="Proteomes" id="UP000026915"/>
    </source>
</evidence>
<organism evidence="2 3">
    <name type="scientific">Theobroma cacao</name>
    <name type="common">Cacao</name>
    <name type="synonym">Cocoa</name>
    <dbReference type="NCBI Taxonomy" id="3641"/>
    <lineage>
        <taxon>Eukaryota</taxon>
        <taxon>Viridiplantae</taxon>
        <taxon>Streptophyta</taxon>
        <taxon>Embryophyta</taxon>
        <taxon>Tracheophyta</taxon>
        <taxon>Spermatophyta</taxon>
        <taxon>Magnoliopsida</taxon>
        <taxon>eudicotyledons</taxon>
        <taxon>Gunneridae</taxon>
        <taxon>Pentapetalae</taxon>
        <taxon>rosids</taxon>
        <taxon>malvids</taxon>
        <taxon>Malvales</taxon>
        <taxon>Malvaceae</taxon>
        <taxon>Byttnerioideae</taxon>
        <taxon>Theobroma</taxon>
    </lineage>
</organism>
<dbReference type="Proteomes" id="UP000026915">
    <property type="component" value="Chromosome 5"/>
</dbReference>
<evidence type="ECO:0000256" key="1">
    <source>
        <dbReference type="SAM" id="MobiDB-lite"/>
    </source>
</evidence>
<accession>A0A061F1E3</accession>
<evidence type="ECO:0000313" key="2">
    <source>
        <dbReference type="EMBL" id="EOY10698.1"/>
    </source>
</evidence>
<feature type="region of interest" description="Disordered" evidence="1">
    <location>
        <begin position="290"/>
        <end position="311"/>
    </location>
</feature>
<name>A0A061F1E3_THECC</name>